<evidence type="ECO:0000259" key="3">
    <source>
        <dbReference type="PROSITE" id="PS50041"/>
    </source>
</evidence>
<sequence>NFVQTLQNTPCCPPGWRMYMSTCYQRSSLTNNWKSAKQDCEIKGSHLVILNDEEEERFVHRFGGAVSMWMGLKCCKDSNNSWTCKWVDGSLVLYR</sequence>
<feature type="domain" description="C-type lectin" evidence="3">
    <location>
        <begin position="19"/>
        <end position="95"/>
    </location>
</feature>
<dbReference type="Pfam" id="PF00059">
    <property type="entry name" value="Lectin_C"/>
    <property type="match status" value="1"/>
</dbReference>
<dbReference type="InterPro" id="IPR051527">
    <property type="entry name" value="KLR_subfamily_B"/>
</dbReference>
<evidence type="ECO:0000256" key="1">
    <source>
        <dbReference type="ARBA" id="ARBA00022989"/>
    </source>
</evidence>
<evidence type="ECO:0000313" key="4">
    <source>
        <dbReference type="Ensembl" id="ENSSLUP00000017246.1"/>
    </source>
</evidence>
<dbReference type="InterPro" id="IPR001304">
    <property type="entry name" value="C-type_lectin-like"/>
</dbReference>
<dbReference type="Proteomes" id="UP000694568">
    <property type="component" value="Unplaced"/>
</dbReference>
<organism evidence="4 5">
    <name type="scientific">Sander lucioperca</name>
    <name type="common">Pike-perch</name>
    <name type="synonym">Perca lucioperca</name>
    <dbReference type="NCBI Taxonomy" id="283035"/>
    <lineage>
        <taxon>Eukaryota</taxon>
        <taxon>Metazoa</taxon>
        <taxon>Chordata</taxon>
        <taxon>Craniata</taxon>
        <taxon>Vertebrata</taxon>
        <taxon>Euteleostomi</taxon>
        <taxon>Actinopterygii</taxon>
        <taxon>Neopterygii</taxon>
        <taxon>Teleostei</taxon>
        <taxon>Neoteleostei</taxon>
        <taxon>Acanthomorphata</taxon>
        <taxon>Eupercaria</taxon>
        <taxon>Perciformes</taxon>
        <taxon>Percoidei</taxon>
        <taxon>Percidae</taxon>
        <taxon>Luciopercinae</taxon>
        <taxon>Sander</taxon>
    </lineage>
</organism>
<dbReference type="GO" id="GO:0005886">
    <property type="term" value="C:plasma membrane"/>
    <property type="evidence" value="ECO:0007669"/>
    <property type="project" value="TreeGrafter"/>
</dbReference>
<dbReference type="InterPro" id="IPR016186">
    <property type="entry name" value="C-type_lectin-like/link_sf"/>
</dbReference>
<evidence type="ECO:0000256" key="2">
    <source>
        <dbReference type="ARBA" id="ARBA00023157"/>
    </source>
</evidence>
<dbReference type="InterPro" id="IPR016187">
    <property type="entry name" value="CTDL_fold"/>
</dbReference>
<keyword evidence="1" id="KW-0812">Transmembrane</keyword>
<keyword evidence="1" id="KW-0472">Membrane</keyword>
<dbReference type="Gene3D" id="3.10.100.10">
    <property type="entry name" value="Mannose-Binding Protein A, subunit A"/>
    <property type="match status" value="1"/>
</dbReference>
<dbReference type="GO" id="GO:0042269">
    <property type="term" value="P:regulation of natural killer cell mediated cytotoxicity"/>
    <property type="evidence" value="ECO:0007669"/>
    <property type="project" value="TreeGrafter"/>
</dbReference>
<reference evidence="4" key="1">
    <citation type="submission" date="2025-08" db="UniProtKB">
        <authorList>
            <consortium name="Ensembl"/>
        </authorList>
    </citation>
    <scope>IDENTIFICATION</scope>
</reference>
<dbReference type="GO" id="GO:0009986">
    <property type="term" value="C:cell surface"/>
    <property type="evidence" value="ECO:0007669"/>
    <property type="project" value="TreeGrafter"/>
</dbReference>
<accession>A0A8C9Y162</accession>
<keyword evidence="5" id="KW-1185">Reference proteome</keyword>
<dbReference type="GO" id="GO:0038023">
    <property type="term" value="F:signaling receptor activity"/>
    <property type="evidence" value="ECO:0007669"/>
    <property type="project" value="TreeGrafter"/>
</dbReference>
<reference evidence="4" key="2">
    <citation type="submission" date="2025-09" db="UniProtKB">
        <authorList>
            <consortium name="Ensembl"/>
        </authorList>
    </citation>
    <scope>IDENTIFICATION</scope>
</reference>
<name>A0A8C9Y162_SANLU</name>
<keyword evidence="1" id="KW-1133">Transmembrane helix</keyword>
<keyword evidence="2" id="KW-1015">Disulfide bond</keyword>
<dbReference type="AlphaFoldDB" id="A0A8C9Y162"/>
<proteinExistence type="predicted"/>
<dbReference type="PANTHER" id="PTHR46784:SF1">
    <property type="entry name" value="KILLER CELL LECTIN-LIKE RECEPTOR SUBFAMILY B MEMBER 1"/>
    <property type="match status" value="1"/>
</dbReference>
<evidence type="ECO:0000313" key="5">
    <source>
        <dbReference type="Proteomes" id="UP000694568"/>
    </source>
</evidence>
<dbReference type="Ensembl" id="ENSSLUT00000017808.1">
    <property type="protein sequence ID" value="ENSSLUP00000017246.1"/>
    <property type="gene ID" value="ENSSLUG00000008082.1"/>
</dbReference>
<protein>
    <recommendedName>
        <fullName evidence="3">C-type lectin domain-containing protein</fullName>
    </recommendedName>
</protein>
<dbReference type="PANTHER" id="PTHR46784">
    <property type="entry name" value="KILLER CELL LECTIN-LIKE RECEPTOR SUBFAMILY B MEMBER 1"/>
    <property type="match status" value="1"/>
</dbReference>
<dbReference type="PROSITE" id="PS50041">
    <property type="entry name" value="C_TYPE_LECTIN_2"/>
    <property type="match status" value="1"/>
</dbReference>
<dbReference type="SUPFAM" id="SSF56436">
    <property type="entry name" value="C-type lectin-like"/>
    <property type="match status" value="1"/>
</dbReference>
<dbReference type="GeneTree" id="ENSGT00940000174998"/>